<evidence type="ECO:0000256" key="1">
    <source>
        <dbReference type="SAM" id="SignalP"/>
    </source>
</evidence>
<keyword evidence="1" id="KW-0732">Signal</keyword>
<dbReference type="RefSeq" id="WP_345233559.1">
    <property type="nucleotide sequence ID" value="NZ_BAABGZ010000008.1"/>
</dbReference>
<reference evidence="3" key="1">
    <citation type="journal article" date="2019" name="Int. J. Syst. Evol. Microbiol.">
        <title>The Global Catalogue of Microorganisms (GCM) 10K type strain sequencing project: providing services to taxonomists for standard genome sequencing and annotation.</title>
        <authorList>
            <consortium name="The Broad Institute Genomics Platform"/>
            <consortium name="The Broad Institute Genome Sequencing Center for Infectious Disease"/>
            <person name="Wu L."/>
            <person name="Ma J."/>
        </authorList>
    </citation>
    <scope>NUCLEOTIDE SEQUENCE [LARGE SCALE GENOMIC DNA]</scope>
    <source>
        <strain evidence="3">JCM 17923</strain>
    </source>
</reference>
<gene>
    <name evidence="2" type="ORF">GCM10023185_05390</name>
</gene>
<protein>
    <recommendedName>
        <fullName evidence="4">VWA domain-containing protein</fullName>
    </recommendedName>
</protein>
<evidence type="ECO:0008006" key="4">
    <source>
        <dbReference type="Google" id="ProtNLM"/>
    </source>
</evidence>
<evidence type="ECO:0000313" key="2">
    <source>
        <dbReference type="EMBL" id="GAA4348971.1"/>
    </source>
</evidence>
<keyword evidence="3" id="KW-1185">Reference proteome</keyword>
<comment type="caution">
    <text evidence="2">The sequence shown here is derived from an EMBL/GenBank/DDBJ whole genome shotgun (WGS) entry which is preliminary data.</text>
</comment>
<feature type="chain" id="PRO_5045359640" description="VWA domain-containing protein" evidence="1">
    <location>
        <begin position="19"/>
        <end position="531"/>
    </location>
</feature>
<sequence>MKHFLLLLLLGLAYAGVAQPGAAPELEAFYDKLNAYPVPRYRPTAGYQRLTLPSNFSNEQLAALQVADKQLVRVDLVYTAYRLDPKFNQRQLNLGRIRNLAAKLPGVLENEAITWNLVEQTGCSSPEQCQDFFHGFVLYFEKRYTATDSRREADSLKRILEARTKKIDKLRAARTTRGRPIPCEYPRSHYKLRQVARRIRRGYDCEQKQAQTVEFRADVDRRGRIQRVELGAGDDLACRQELARTLRESFSFTNGFRVGNMRFPFSITGRLQLPARRNSLVVTGYFLSDSLVRRHRIRMGREACFARMLKPGEPLDEDPLPNPDADVVSKVMSRHPEWNKRVVVADVTGSMLPYTLDLLTWLQLSTMQEEKTFVFFNDGNDASDKHKPIGSTGGLYDIKTADFAQVKAKVLEAMLAGGGGDAPENDGEAIAHALELVPDATEVILLADNHTFPRDARLLKNVKAKVRIILCGAGSLVNPRYLSLARKHGFSLHTLESDLLNLSAVLEGETITIQGAQYLLTKDGFKLIKTL</sequence>
<dbReference type="EMBL" id="BAABGZ010000008">
    <property type="protein sequence ID" value="GAA4348971.1"/>
    <property type="molecule type" value="Genomic_DNA"/>
</dbReference>
<accession>A0ABP8I181</accession>
<evidence type="ECO:0000313" key="3">
    <source>
        <dbReference type="Proteomes" id="UP001501153"/>
    </source>
</evidence>
<feature type="signal peptide" evidence="1">
    <location>
        <begin position="1"/>
        <end position="18"/>
    </location>
</feature>
<proteinExistence type="predicted"/>
<dbReference type="Proteomes" id="UP001501153">
    <property type="component" value="Unassembled WGS sequence"/>
</dbReference>
<name>A0ABP8I181_9BACT</name>
<organism evidence="2 3">
    <name type="scientific">Hymenobacter saemangeumensis</name>
    <dbReference type="NCBI Taxonomy" id="1084522"/>
    <lineage>
        <taxon>Bacteria</taxon>
        <taxon>Pseudomonadati</taxon>
        <taxon>Bacteroidota</taxon>
        <taxon>Cytophagia</taxon>
        <taxon>Cytophagales</taxon>
        <taxon>Hymenobacteraceae</taxon>
        <taxon>Hymenobacter</taxon>
    </lineage>
</organism>